<sequence>MSRKVFYTVIAFLLAGIFVTFGIFLFQRDMTAGKVDAALIVKSRQSGFEFWEQLEKGAEEGAKEFGVDLKVDGALSEDDTEGQIAAVQRAIAEGPDVLILAAVDQDALLPYAKEAKEKGIKLILVDSGLREPVEDCFVKTDNYEAANYVGDVMGREMGAGKVVIVSHARQTTTAQQRIAGFERAILNYPEIEIIGVYDTGDSTRRSYETTAKLLQENSDITGIFATNQISAEGVSQAIEEAERSGIYFYAFDHSAAQNEALEKGIVNGFAAQNAFNMGYTAVKAAAEASRGTLRENVIDTGFTFATRENMREEEIQKLIYPFV</sequence>
<dbReference type="PANTHER" id="PTHR46847:SF1">
    <property type="entry name" value="D-ALLOSE-BINDING PERIPLASMIC PROTEIN-RELATED"/>
    <property type="match status" value="1"/>
</dbReference>
<comment type="similarity">
    <text evidence="2">Belongs to the bacterial solute-binding protein 2 family.</text>
</comment>
<comment type="subcellular location">
    <subcellularLocation>
        <location evidence="1">Cell envelope</location>
    </subcellularLocation>
</comment>
<protein>
    <submittedName>
        <fullName evidence="6">Substrate-binding domain-containing protein</fullName>
    </submittedName>
</protein>
<evidence type="ECO:0000256" key="1">
    <source>
        <dbReference type="ARBA" id="ARBA00004196"/>
    </source>
</evidence>
<feature type="domain" description="Periplasmic binding protein" evidence="5">
    <location>
        <begin position="46"/>
        <end position="291"/>
    </location>
</feature>
<dbReference type="InterPro" id="IPR028082">
    <property type="entry name" value="Peripla_BP_I"/>
</dbReference>
<dbReference type="InterPro" id="IPR025997">
    <property type="entry name" value="SBP_2_dom"/>
</dbReference>
<evidence type="ECO:0000259" key="5">
    <source>
        <dbReference type="Pfam" id="PF13407"/>
    </source>
</evidence>
<evidence type="ECO:0000256" key="2">
    <source>
        <dbReference type="ARBA" id="ARBA00007639"/>
    </source>
</evidence>
<dbReference type="GO" id="GO:0030246">
    <property type="term" value="F:carbohydrate binding"/>
    <property type="evidence" value="ECO:0007669"/>
    <property type="project" value="UniProtKB-ARBA"/>
</dbReference>
<dbReference type="Pfam" id="PF13407">
    <property type="entry name" value="Peripla_BP_4"/>
    <property type="match status" value="1"/>
</dbReference>
<gene>
    <name evidence="6" type="ORF">PUP29_04855</name>
</gene>
<dbReference type="RefSeq" id="WP_353423932.1">
    <property type="nucleotide sequence ID" value="NZ_CP117826.1"/>
</dbReference>
<name>A0AAU8AB23_9FIRM</name>
<evidence type="ECO:0000256" key="3">
    <source>
        <dbReference type="ARBA" id="ARBA00022729"/>
    </source>
</evidence>
<dbReference type="GO" id="GO:0030313">
    <property type="term" value="C:cell envelope"/>
    <property type="evidence" value="ECO:0007669"/>
    <property type="project" value="UniProtKB-SubCell"/>
</dbReference>
<dbReference type="SUPFAM" id="SSF53822">
    <property type="entry name" value="Periplasmic binding protein-like I"/>
    <property type="match status" value="1"/>
</dbReference>
<evidence type="ECO:0000256" key="4">
    <source>
        <dbReference type="SAM" id="Phobius"/>
    </source>
</evidence>
<proteinExistence type="inferred from homology"/>
<feature type="transmembrane region" description="Helical" evidence="4">
    <location>
        <begin position="6"/>
        <end position="26"/>
    </location>
</feature>
<dbReference type="Gene3D" id="3.40.50.2300">
    <property type="match status" value="2"/>
</dbReference>
<dbReference type="AlphaFoldDB" id="A0AAU8AB23"/>
<keyword evidence="4" id="KW-0812">Transmembrane</keyword>
<organism evidence="6">
    <name type="scientific">Christensenella massiliensis</name>
    <dbReference type="NCBI Taxonomy" id="1805714"/>
    <lineage>
        <taxon>Bacteria</taxon>
        <taxon>Bacillati</taxon>
        <taxon>Bacillota</taxon>
        <taxon>Clostridia</taxon>
        <taxon>Christensenellales</taxon>
        <taxon>Christensenellaceae</taxon>
        <taxon>Christensenella</taxon>
    </lineage>
</organism>
<keyword evidence="4" id="KW-1133">Transmembrane helix</keyword>
<keyword evidence="3" id="KW-0732">Signal</keyword>
<dbReference type="EMBL" id="CP117826">
    <property type="protein sequence ID" value="XCC63245.1"/>
    <property type="molecule type" value="Genomic_DNA"/>
</dbReference>
<accession>A0AAU8AB23</accession>
<reference evidence="6" key="1">
    <citation type="submission" date="2023-02" db="EMBL/GenBank/DDBJ databases">
        <title>Gut commensal Christensenella minuta modulates host metabolism via a new class of secondary bile acids.</title>
        <authorList>
            <person name="Liu C."/>
        </authorList>
    </citation>
    <scope>NUCLEOTIDE SEQUENCE</scope>
    <source>
        <strain evidence="6">CA70</strain>
    </source>
</reference>
<keyword evidence="4" id="KW-0472">Membrane</keyword>
<dbReference type="PANTHER" id="PTHR46847">
    <property type="entry name" value="D-ALLOSE-BINDING PERIPLASMIC PROTEIN-RELATED"/>
    <property type="match status" value="1"/>
</dbReference>
<evidence type="ECO:0000313" key="6">
    <source>
        <dbReference type="EMBL" id="XCC63245.1"/>
    </source>
</evidence>